<dbReference type="InterPro" id="IPR019933">
    <property type="entry name" value="DivIVA_domain"/>
</dbReference>
<dbReference type="AlphaFoldDB" id="A0A561E194"/>
<protein>
    <submittedName>
        <fullName evidence="2">DivIVA domain-containing protein</fullName>
    </submittedName>
</protein>
<accession>A0A561E194</accession>
<gene>
    <name evidence="2" type="ORF">BKA23_3053</name>
</gene>
<name>A0A561E194_9MICO</name>
<dbReference type="Gene3D" id="6.10.250.660">
    <property type="match status" value="1"/>
</dbReference>
<sequence length="115" mass="12762">MLVFLIALLLVVIGLVVFAVLGRFGAHLEEPTRTSAFEPLPRGEITATDIDVLRFDQTLRGYRMGQVDDVLDRLRAELAARDEHIERLLNERSGRSAADLRSGGFFDTDPTPPPS</sequence>
<evidence type="ECO:0000313" key="3">
    <source>
        <dbReference type="Proteomes" id="UP000318297"/>
    </source>
</evidence>
<dbReference type="EMBL" id="VIVQ01000003">
    <property type="protein sequence ID" value="TWE09351.1"/>
    <property type="molecule type" value="Genomic_DNA"/>
</dbReference>
<evidence type="ECO:0000313" key="2">
    <source>
        <dbReference type="EMBL" id="TWE09351.1"/>
    </source>
</evidence>
<dbReference type="Proteomes" id="UP000318297">
    <property type="component" value="Unassembled WGS sequence"/>
</dbReference>
<reference evidence="2 3" key="1">
    <citation type="submission" date="2019-06" db="EMBL/GenBank/DDBJ databases">
        <title>Sequencing the genomes of 1000 actinobacteria strains.</title>
        <authorList>
            <person name="Klenk H.-P."/>
        </authorList>
    </citation>
    <scope>NUCLEOTIDE SEQUENCE [LARGE SCALE GENOMIC DNA]</scope>
    <source>
        <strain evidence="2 3">DSM 19560</strain>
    </source>
</reference>
<organism evidence="2 3">
    <name type="scientific">Rudaeicoccus suwonensis</name>
    <dbReference type="NCBI Taxonomy" id="657409"/>
    <lineage>
        <taxon>Bacteria</taxon>
        <taxon>Bacillati</taxon>
        <taxon>Actinomycetota</taxon>
        <taxon>Actinomycetes</taxon>
        <taxon>Micrococcales</taxon>
        <taxon>Dermacoccaceae</taxon>
        <taxon>Rudaeicoccus</taxon>
    </lineage>
</organism>
<feature type="region of interest" description="Disordered" evidence="1">
    <location>
        <begin position="95"/>
        <end position="115"/>
    </location>
</feature>
<keyword evidence="3" id="KW-1185">Reference proteome</keyword>
<dbReference type="NCBIfam" id="TIGR03544">
    <property type="entry name" value="DivI1A_domain"/>
    <property type="match status" value="1"/>
</dbReference>
<comment type="caution">
    <text evidence="2">The sequence shown here is derived from an EMBL/GenBank/DDBJ whole genome shotgun (WGS) entry which is preliminary data.</text>
</comment>
<proteinExistence type="predicted"/>
<evidence type="ECO:0000256" key="1">
    <source>
        <dbReference type="SAM" id="MobiDB-lite"/>
    </source>
</evidence>
<dbReference type="RefSeq" id="WP_145229939.1">
    <property type="nucleotide sequence ID" value="NZ_VIVQ01000003.1"/>
</dbReference>
<dbReference type="OrthoDB" id="3404379at2"/>